<dbReference type="Gene3D" id="1.10.357.10">
    <property type="entry name" value="Tetracycline Repressor, domain 2"/>
    <property type="match status" value="1"/>
</dbReference>
<dbReference type="RefSeq" id="WP_273446012.1">
    <property type="nucleotide sequence ID" value="NZ_CALUGK010000001.1"/>
</dbReference>
<dbReference type="AlphaFoldDB" id="A0A921GG09"/>
<evidence type="ECO:0000259" key="3">
    <source>
        <dbReference type="PROSITE" id="PS50977"/>
    </source>
</evidence>
<evidence type="ECO:0000256" key="1">
    <source>
        <dbReference type="ARBA" id="ARBA00023125"/>
    </source>
</evidence>
<gene>
    <name evidence="4" type="ORF">K8U72_10005</name>
</gene>
<organism evidence="4 5">
    <name type="scientific">Thermophilibacter provencensis</name>
    <dbReference type="NCBI Taxonomy" id="1852386"/>
    <lineage>
        <taxon>Bacteria</taxon>
        <taxon>Bacillati</taxon>
        <taxon>Actinomycetota</taxon>
        <taxon>Coriobacteriia</taxon>
        <taxon>Coriobacteriales</taxon>
        <taxon>Atopobiaceae</taxon>
        <taxon>Thermophilibacter</taxon>
    </lineage>
</organism>
<evidence type="ECO:0000256" key="2">
    <source>
        <dbReference type="PROSITE-ProRule" id="PRU00335"/>
    </source>
</evidence>
<dbReference type="EMBL" id="DYWQ01000154">
    <property type="protein sequence ID" value="HJF46095.1"/>
    <property type="molecule type" value="Genomic_DNA"/>
</dbReference>
<protein>
    <submittedName>
        <fullName evidence="4">TetR/AcrR family transcriptional regulator</fullName>
    </submittedName>
</protein>
<comment type="caution">
    <text evidence="4">The sequence shown here is derived from an EMBL/GenBank/DDBJ whole genome shotgun (WGS) entry which is preliminary data.</text>
</comment>
<keyword evidence="1 2" id="KW-0238">DNA-binding</keyword>
<dbReference type="PROSITE" id="PS50977">
    <property type="entry name" value="HTH_TETR_2"/>
    <property type="match status" value="1"/>
</dbReference>
<name>A0A921GG09_9ACTN</name>
<proteinExistence type="predicted"/>
<sequence>MDLRTRKTLRSLRAAFLDLRRDRPLARITVRELCERAEVSKATFYLHYHSIIDLSTELQEELVRRVIDELKVPGALLSDPRRFASELFSTFIVHGDEVDTLFSRGEEHALVESVERELRGRVLAENPQLADDLRFNVLLTYQVYGSHATYMRYARGVTEKDRQLVIDAIAEAAEAMARL</sequence>
<feature type="domain" description="HTH tetR-type" evidence="3">
    <location>
        <begin position="6"/>
        <end position="66"/>
    </location>
</feature>
<reference evidence="4" key="1">
    <citation type="journal article" date="2021" name="PeerJ">
        <title>Extensive microbial diversity within the chicken gut microbiome revealed by metagenomics and culture.</title>
        <authorList>
            <person name="Gilroy R."/>
            <person name="Ravi A."/>
            <person name="Getino M."/>
            <person name="Pursley I."/>
            <person name="Horton D.L."/>
            <person name="Alikhan N.F."/>
            <person name="Baker D."/>
            <person name="Gharbi K."/>
            <person name="Hall N."/>
            <person name="Watson M."/>
            <person name="Adriaenssens E.M."/>
            <person name="Foster-Nyarko E."/>
            <person name="Jarju S."/>
            <person name="Secka A."/>
            <person name="Antonio M."/>
            <person name="Oren A."/>
            <person name="Chaudhuri R.R."/>
            <person name="La Ragione R."/>
            <person name="Hildebrand F."/>
            <person name="Pallen M.J."/>
        </authorList>
    </citation>
    <scope>NUCLEOTIDE SEQUENCE</scope>
    <source>
        <strain evidence="4">CHK124-7917</strain>
    </source>
</reference>
<accession>A0A921GG09</accession>
<reference evidence="4" key="2">
    <citation type="submission" date="2021-09" db="EMBL/GenBank/DDBJ databases">
        <authorList>
            <person name="Gilroy R."/>
        </authorList>
    </citation>
    <scope>NUCLEOTIDE SEQUENCE</scope>
    <source>
        <strain evidence="4">CHK124-7917</strain>
    </source>
</reference>
<dbReference type="SUPFAM" id="SSF46689">
    <property type="entry name" value="Homeodomain-like"/>
    <property type="match status" value="1"/>
</dbReference>
<dbReference type="InterPro" id="IPR001647">
    <property type="entry name" value="HTH_TetR"/>
</dbReference>
<dbReference type="Proteomes" id="UP000697330">
    <property type="component" value="Unassembled WGS sequence"/>
</dbReference>
<dbReference type="GO" id="GO:0003677">
    <property type="term" value="F:DNA binding"/>
    <property type="evidence" value="ECO:0007669"/>
    <property type="project" value="UniProtKB-UniRule"/>
</dbReference>
<dbReference type="InterPro" id="IPR009057">
    <property type="entry name" value="Homeodomain-like_sf"/>
</dbReference>
<feature type="DNA-binding region" description="H-T-H motif" evidence="2">
    <location>
        <begin position="29"/>
        <end position="48"/>
    </location>
</feature>
<evidence type="ECO:0000313" key="5">
    <source>
        <dbReference type="Proteomes" id="UP000697330"/>
    </source>
</evidence>
<evidence type="ECO:0000313" key="4">
    <source>
        <dbReference type="EMBL" id="HJF46095.1"/>
    </source>
</evidence>